<protein>
    <recommendedName>
        <fullName evidence="1">ACT domain-containing protein</fullName>
    </recommendedName>
</protein>
<feature type="domain" description="ACT" evidence="1">
    <location>
        <begin position="120"/>
        <end position="193"/>
    </location>
</feature>
<accession>A0A0F9ILN0</accession>
<name>A0A0F9ILN0_9ZZZZ</name>
<dbReference type="GO" id="GO:0005886">
    <property type="term" value="C:plasma membrane"/>
    <property type="evidence" value="ECO:0007669"/>
    <property type="project" value="TreeGrafter"/>
</dbReference>
<dbReference type="InterPro" id="IPR002912">
    <property type="entry name" value="ACT_dom"/>
</dbReference>
<proteinExistence type="predicted"/>
<dbReference type="EMBL" id="LAZR01020654">
    <property type="protein sequence ID" value="KKL88127.1"/>
    <property type="molecule type" value="Genomic_DNA"/>
</dbReference>
<dbReference type="CDD" id="cd04876">
    <property type="entry name" value="ACT_RelA-SpoT"/>
    <property type="match status" value="1"/>
</dbReference>
<feature type="non-terminal residue" evidence="2">
    <location>
        <position position="1"/>
    </location>
</feature>
<evidence type="ECO:0000313" key="2">
    <source>
        <dbReference type="EMBL" id="KKL88127.1"/>
    </source>
</evidence>
<comment type="caution">
    <text evidence="2">The sequence shown here is derived from an EMBL/GenBank/DDBJ whole genome shotgun (WGS) entry which is preliminary data.</text>
</comment>
<dbReference type="Gene3D" id="3.30.70.260">
    <property type="match status" value="1"/>
</dbReference>
<dbReference type="AlphaFoldDB" id="A0A0F9ILN0"/>
<dbReference type="SUPFAM" id="SSF55021">
    <property type="entry name" value="ACT-like"/>
    <property type="match status" value="1"/>
</dbReference>
<sequence>LNEVDDLFAAMGYGKISPMQVMNRLQPDREIKEEKPARPKKKQHDVHKGITIRGIDDVLYHTAKCCFPVPGDELEGFITRGKGVAVHRRDCHNLERLSTDADRLIEVEWERDEDHKAYARIVVDAVDKPGIITNLSSIISAEDINISHLEANTSNQERSARITFVLEVRDKKQLNAIVRTIVQSDGVIRVRRY</sequence>
<dbReference type="InterPro" id="IPR045865">
    <property type="entry name" value="ACT-like_dom_sf"/>
</dbReference>
<gene>
    <name evidence="2" type="ORF">LCGC14_1927840</name>
</gene>
<dbReference type="PANTHER" id="PTHR21262">
    <property type="entry name" value="GUANOSINE-3',5'-BIS DIPHOSPHATE 3'-PYROPHOSPHOHYDROLASE"/>
    <property type="match status" value="1"/>
</dbReference>
<dbReference type="Pfam" id="PF13291">
    <property type="entry name" value="ACT_4"/>
    <property type="match status" value="1"/>
</dbReference>
<reference evidence="2" key="1">
    <citation type="journal article" date="2015" name="Nature">
        <title>Complex archaea that bridge the gap between prokaryotes and eukaryotes.</title>
        <authorList>
            <person name="Spang A."/>
            <person name="Saw J.H."/>
            <person name="Jorgensen S.L."/>
            <person name="Zaremba-Niedzwiedzka K."/>
            <person name="Martijn J."/>
            <person name="Lind A.E."/>
            <person name="van Eijk R."/>
            <person name="Schleper C."/>
            <person name="Guy L."/>
            <person name="Ettema T.J."/>
        </authorList>
    </citation>
    <scope>NUCLEOTIDE SEQUENCE</scope>
</reference>
<dbReference type="PROSITE" id="PS51671">
    <property type="entry name" value="ACT"/>
    <property type="match status" value="1"/>
</dbReference>
<dbReference type="PANTHER" id="PTHR21262:SF31">
    <property type="entry name" value="GTP PYROPHOSPHOKINASE"/>
    <property type="match status" value="1"/>
</dbReference>
<evidence type="ECO:0000259" key="1">
    <source>
        <dbReference type="PROSITE" id="PS51671"/>
    </source>
</evidence>
<organism evidence="2">
    <name type="scientific">marine sediment metagenome</name>
    <dbReference type="NCBI Taxonomy" id="412755"/>
    <lineage>
        <taxon>unclassified sequences</taxon>
        <taxon>metagenomes</taxon>
        <taxon>ecological metagenomes</taxon>
    </lineage>
</organism>